<evidence type="ECO:0000256" key="1">
    <source>
        <dbReference type="SAM" id="Phobius"/>
    </source>
</evidence>
<dbReference type="OrthoDB" id="270892at2157"/>
<keyword evidence="1" id="KW-0472">Membrane</keyword>
<dbReference type="Pfam" id="PF18902">
    <property type="entry name" value="DUF5658"/>
    <property type="match status" value="1"/>
</dbReference>
<keyword evidence="1" id="KW-0812">Transmembrane</keyword>
<proteinExistence type="predicted"/>
<keyword evidence="1" id="KW-1133">Transmembrane helix</keyword>
<feature type="transmembrane region" description="Helical" evidence="1">
    <location>
        <begin position="72"/>
        <end position="94"/>
    </location>
</feature>
<evidence type="ECO:0000313" key="4">
    <source>
        <dbReference type="Proteomes" id="UP000282323"/>
    </source>
</evidence>
<gene>
    <name evidence="3" type="ORF">EA473_00860</name>
</gene>
<name>A0A3N6M776_NATCH</name>
<reference evidence="3 4" key="1">
    <citation type="submission" date="2018-10" db="EMBL/GenBank/DDBJ databases">
        <title>Natrarchaeobius chitinivorans gen. nov., sp. nov., and Natrarchaeobius haloalkaliphilus sp. nov., alkaliphilic, chitin-utilizing haloarchaea from hypersaline alkaline lakes.</title>
        <authorList>
            <person name="Sorokin D.Y."/>
            <person name="Elcheninov A.G."/>
            <person name="Kostrikina N.A."/>
            <person name="Bale N.J."/>
            <person name="Sinninghe Damste J.S."/>
            <person name="Khijniak T.V."/>
            <person name="Kublanov I.V."/>
            <person name="Toshchakov S.V."/>
        </authorList>
    </citation>
    <scope>NUCLEOTIDE SEQUENCE [LARGE SCALE GENOMIC DNA]</scope>
    <source>
        <strain evidence="3 4">AArcht4T</strain>
    </source>
</reference>
<comment type="caution">
    <text evidence="3">The sequence shown here is derived from an EMBL/GenBank/DDBJ whole genome shotgun (WGS) entry which is preliminary data.</text>
</comment>
<sequence length="97" mass="10304">MLWTLAVLTYGVGDLATTIVGLRYDELEEGNSGARLLLGDPPSAVRFGLFKAALFGFCYAGYVALGGFEFRVLFPAAISAVGIYAVVNNVRAIVAVR</sequence>
<accession>A0A3N6M776</accession>
<feature type="domain" description="DUF5658" evidence="2">
    <location>
        <begin position="5"/>
        <end position="92"/>
    </location>
</feature>
<evidence type="ECO:0000313" key="3">
    <source>
        <dbReference type="EMBL" id="RQG98087.1"/>
    </source>
</evidence>
<dbReference type="EMBL" id="REGA01000001">
    <property type="protein sequence ID" value="RQG98087.1"/>
    <property type="molecule type" value="Genomic_DNA"/>
</dbReference>
<dbReference type="Proteomes" id="UP000282323">
    <property type="component" value="Unassembled WGS sequence"/>
</dbReference>
<dbReference type="InterPro" id="IPR043717">
    <property type="entry name" value="DUF5658"/>
</dbReference>
<organism evidence="3 4">
    <name type="scientific">Natrarchaeobius chitinivorans</name>
    <dbReference type="NCBI Taxonomy" id="1679083"/>
    <lineage>
        <taxon>Archaea</taxon>
        <taxon>Methanobacteriati</taxon>
        <taxon>Methanobacteriota</taxon>
        <taxon>Stenosarchaea group</taxon>
        <taxon>Halobacteria</taxon>
        <taxon>Halobacteriales</taxon>
        <taxon>Natrialbaceae</taxon>
        <taxon>Natrarchaeobius</taxon>
    </lineage>
</organism>
<protein>
    <recommendedName>
        <fullName evidence="2">DUF5658 domain-containing protein</fullName>
    </recommendedName>
</protein>
<feature type="transmembrane region" description="Helical" evidence="1">
    <location>
        <begin position="45"/>
        <end position="65"/>
    </location>
</feature>
<keyword evidence="4" id="KW-1185">Reference proteome</keyword>
<evidence type="ECO:0000259" key="2">
    <source>
        <dbReference type="Pfam" id="PF18902"/>
    </source>
</evidence>
<dbReference type="AlphaFoldDB" id="A0A3N6M776"/>